<evidence type="ECO:0000256" key="1">
    <source>
        <dbReference type="ARBA" id="ARBA00004442"/>
    </source>
</evidence>
<keyword evidence="5" id="KW-0998">Cell outer membrane</keyword>
<evidence type="ECO:0000256" key="2">
    <source>
        <dbReference type="ARBA" id="ARBA00006275"/>
    </source>
</evidence>
<evidence type="ECO:0000256" key="3">
    <source>
        <dbReference type="ARBA" id="ARBA00022729"/>
    </source>
</evidence>
<organism evidence="8 9">
    <name type="scientific">Sphingobacterium corticibacterium</name>
    <dbReference type="NCBI Taxonomy" id="2484746"/>
    <lineage>
        <taxon>Bacteria</taxon>
        <taxon>Pseudomonadati</taxon>
        <taxon>Bacteroidota</taxon>
        <taxon>Sphingobacteriia</taxon>
        <taxon>Sphingobacteriales</taxon>
        <taxon>Sphingobacteriaceae</taxon>
        <taxon>Sphingobacterium</taxon>
    </lineage>
</organism>
<evidence type="ECO:0000256" key="5">
    <source>
        <dbReference type="ARBA" id="ARBA00023237"/>
    </source>
</evidence>
<evidence type="ECO:0000313" key="8">
    <source>
        <dbReference type="EMBL" id="RZF58687.1"/>
    </source>
</evidence>
<dbReference type="InterPro" id="IPR012944">
    <property type="entry name" value="SusD_RagB_dom"/>
</dbReference>
<dbReference type="PROSITE" id="PS51257">
    <property type="entry name" value="PROKAR_LIPOPROTEIN"/>
    <property type="match status" value="1"/>
</dbReference>
<dbReference type="Gene3D" id="1.25.40.390">
    <property type="match status" value="1"/>
</dbReference>
<dbReference type="OrthoDB" id="5694214at2"/>
<dbReference type="EMBL" id="SGIT01000003">
    <property type="protein sequence ID" value="RZF58687.1"/>
    <property type="molecule type" value="Genomic_DNA"/>
</dbReference>
<dbReference type="AlphaFoldDB" id="A0A4Q6XQI8"/>
<dbReference type="GO" id="GO:0009279">
    <property type="term" value="C:cell outer membrane"/>
    <property type="evidence" value="ECO:0007669"/>
    <property type="project" value="UniProtKB-SubCell"/>
</dbReference>
<sequence>MKVINISIKAVTLATLIIFLGSCSLDRFPETEFSDQDFWNTENDLKFAANRLYQQLGGVQLDARADDNVNQTVNLTSNGAWSIPSTSGEWSDPYDMIFTANNILEKGGRASVADEVRNRYLAEARFFRAYAYFQLVQRYGDVPLVTATLDFDSEELEMPRTAKSEIATQIYEDLDFAKDWLPAFGALPTIDYGRVTKSSAQALKARVGLFLGTFGKYHGESGYEEHLQQAIEAALFVMNEGHVLFADYGRLFVNEGDGPANKENIFVKIYGESSSNLILGHNYSRDLENGRVAVTRNLIRQYLYEDGLPAYNEHNELKENRSSFYIQEGDEERYNSIFDHRDPRLSYTLFQAGEQAYKGPWIPTTTLGSRTGYATKKGFSAEDWQINSAGTTDKILIRYGEVLLTYAEAKYELDGEISDSDLNRTINALRSRVGMNVELTNAFVANHQLNMLEEIRRERTVELALEGFRYTDIIRWKLAEIVLTQHILGAKYNQTDWEGADVSNLNLNDDEVVVVEAASTRRFDTAKDYLYPVPLNEISLSGGNVTQNPNWK</sequence>
<dbReference type="Proteomes" id="UP000292855">
    <property type="component" value="Unassembled WGS sequence"/>
</dbReference>
<dbReference type="SUPFAM" id="SSF48452">
    <property type="entry name" value="TPR-like"/>
    <property type="match status" value="1"/>
</dbReference>
<dbReference type="InterPro" id="IPR011990">
    <property type="entry name" value="TPR-like_helical_dom_sf"/>
</dbReference>
<reference evidence="8 9" key="1">
    <citation type="submission" date="2019-02" db="EMBL/GenBank/DDBJ databases">
        <authorList>
            <person name="Li Y."/>
        </authorList>
    </citation>
    <scope>NUCLEOTIDE SEQUENCE [LARGE SCALE GENOMIC DNA]</scope>
    <source>
        <strain evidence="8 9">30C10-4-7</strain>
    </source>
</reference>
<dbReference type="Pfam" id="PF07980">
    <property type="entry name" value="SusD_RagB"/>
    <property type="match status" value="1"/>
</dbReference>
<evidence type="ECO:0000313" key="9">
    <source>
        <dbReference type="Proteomes" id="UP000292855"/>
    </source>
</evidence>
<dbReference type="RefSeq" id="WP_130142472.1">
    <property type="nucleotide sequence ID" value="NZ_SGIT01000003.1"/>
</dbReference>
<feature type="domain" description="SusD-like N-terminal" evidence="7">
    <location>
        <begin position="84"/>
        <end position="209"/>
    </location>
</feature>
<evidence type="ECO:0000259" key="7">
    <source>
        <dbReference type="Pfam" id="PF14322"/>
    </source>
</evidence>
<evidence type="ECO:0000256" key="4">
    <source>
        <dbReference type="ARBA" id="ARBA00023136"/>
    </source>
</evidence>
<dbReference type="Pfam" id="PF14322">
    <property type="entry name" value="SusD-like_3"/>
    <property type="match status" value="1"/>
</dbReference>
<comment type="caution">
    <text evidence="8">The sequence shown here is derived from an EMBL/GenBank/DDBJ whole genome shotgun (WGS) entry which is preliminary data.</text>
</comment>
<protein>
    <submittedName>
        <fullName evidence="8">RagB/SusD family nutrient uptake outer membrane protein</fullName>
    </submittedName>
</protein>
<accession>A0A4Q6XQI8</accession>
<evidence type="ECO:0000259" key="6">
    <source>
        <dbReference type="Pfam" id="PF07980"/>
    </source>
</evidence>
<gene>
    <name evidence="8" type="ORF">EWE74_15260</name>
</gene>
<keyword evidence="3" id="KW-0732">Signal</keyword>
<name>A0A4Q6XQI8_9SPHI</name>
<keyword evidence="4" id="KW-0472">Membrane</keyword>
<keyword evidence="9" id="KW-1185">Reference proteome</keyword>
<comment type="similarity">
    <text evidence="2">Belongs to the SusD family.</text>
</comment>
<proteinExistence type="inferred from homology"/>
<comment type="subcellular location">
    <subcellularLocation>
        <location evidence="1">Cell outer membrane</location>
    </subcellularLocation>
</comment>
<feature type="domain" description="RagB/SusD" evidence="6">
    <location>
        <begin position="288"/>
        <end position="551"/>
    </location>
</feature>
<dbReference type="InterPro" id="IPR033985">
    <property type="entry name" value="SusD-like_N"/>
</dbReference>